<feature type="domain" description="ABC transmembrane type-1" evidence="6">
    <location>
        <begin position="91"/>
        <end position="306"/>
    </location>
</feature>
<evidence type="ECO:0000259" key="6">
    <source>
        <dbReference type="PROSITE" id="PS50928"/>
    </source>
</evidence>
<keyword evidence="13" id="KW-1185">Reference proteome</keyword>
<keyword evidence="7" id="KW-0762">Sugar transport</keyword>
<evidence type="ECO:0000256" key="2">
    <source>
        <dbReference type="ARBA" id="ARBA00022692"/>
    </source>
</evidence>
<dbReference type="SUPFAM" id="SSF161098">
    <property type="entry name" value="MetI-like"/>
    <property type="match status" value="1"/>
</dbReference>
<reference evidence="10 13" key="2">
    <citation type="submission" date="2016-08" db="EMBL/GenBank/DDBJ databases">
        <title>Characterization of Isolates of Eisenbergiella tayi Derived from Blood Cultures, Using Whole Genome Sequencing.</title>
        <authorList>
            <person name="Bernier A.-M."/>
            <person name="Burdz T."/>
            <person name="Wiebe D."/>
            <person name="Bernard K."/>
        </authorList>
    </citation>
    <scope>NUCLEOTIDE SEQUENCE [LARGE SCALE GENOMIC DNA]</scope>
    <source>
        <strain evidence="10 13">NML120146</strain>
    </source>
</reference>
<dbReference type="EMBL" id="MEHA01000017">
    <property type="protein sequence ID" value="ODR48499.1"/>
    <property type="molecule type" value="Genomic_DNA"/>
</dbReference>
<comment type="subcellular location">
    <subcellularLocation>
        <location evidence="5">Cell membrane</location>
        <topology evidence="5">Multi-pass membrane protein</topology>
    </subcellularLocation>
    <subcellularLocation>
        <location evidence="1">Membrane</location>
        <topology evidence="1">Multi-pass membrane protein</topology>
    </subcellularLocation>
</comment>
<evidence type="ECO:0000313" key="14">
    <source>
        <dbReference type="Proteomes" id="UP000095003"/>
    </source>
</evidence>
<dbReference type="InterPro" id="IPR035906">
    <property type="entry name" value="MetI-like_sf"/>
</dbReference>
<dbReference type="Proteomes" id="UP000094271">
    <property type="component" value="Unassembled WGS sequence"/>
</dbReference>
<dbReference type="Proteomes" id="UP000095003">
    <property type="component" value="Unassembled WGS sequence"/>
</dbReference>
<feature type="transmembrane region" description="Helical" evidence="5">
    <location>
        <begin position="95"/>
        <end position="116"/>
    </location>
</feature>
<dbReference type="PROSITE" id="PS50928">
    <property type="entry name" value="ABC_TM1"/>
    <property type="match status" value="1"/>
</dbReference>
<dbReference type="PATRIC" id="fig|1432052.3.peg.5793"/>
<feature type="transmembrane region" description="Helical" evidence="5">
    <location>
        <begin position="287"/>
        <end position="304"/>
    </location>
</feature>
<proteinExistence type="inferred from homology"/>
<evidence type="ECO:0000313" key="9">
    <source>
        <dbReference type="EMBL" id="ODR48499.1"/>
    </source>
</evidence>
<dbReference type="AlphaFoldDB" id="A0A1E3A2R1"/>
<name>A0A1E3A2R1_9FIRM</name>
<dbReference type="EMBL" id="MCGI01000006">
    <property type="protein sequence ID" value="ODM07905.1"/>
    <property type="molecule type" value="Genomic_DNA"/>
</dbReference>
<protein>
    <submittedName>
        <fullName evidence="9">Protein lplB</fullName>
    </submittedName>
    <submittedName>
        <fullName evidence="7">Putative multiple-sugar transport system permease YteP</fullName>
    </submittedName>
</protein>
<evidence type="ECO:0000313" key="8">
    <source>
        <dbReference type="EMBL" id="ODM07905.1"/>
    </source>
</evidence>
<evidence type="ECO:0000256" key="1">
    <source>
        <dbReference type="ARBA" id="ARBA00004141"/>
    </source>
</evidence>
<dbReference type="GO" id="GO:0005886">
    <property type="term" value="C:plasma membrane"/>
    <property type="evidence" value="ECO:0007669"/>
    <property type="project" value="UniProtKB-SubCell"/>
</dbReference>
<evidence type="ECO:0000256" key="5">
    <source>
        <dbReference type="RuleBase" id="RU363032"/>
    </source>
</evidence>
<reference evidence="11 14" key="1">
    <citation type="submission" date="2016-07" db="EMBL/GenBank/DDBJ databases">
        <title>Characterization of isolates of Eisenbergiella tayi derived from blood cultures, using whole genome sequencing.</title>
        <authorList>
            <person name="Burdz T."/>
            <person name="Wiebe D."/>
            <person name="Huynh C."/>
            <person name="Bernard K."/>
        </authorList>
    </citation>
    <scope>NUCLEOTIDE SEQUENCE [LARGE SCALE GENOMIC DNA]</scope>
    <source>
        <strain evidence="7 11">NML 110608</strain>
        <strain evidence="8 14">NML 120489</strain>
    </source>
</reference>
<dbReference type="PANTHER" id="PTHR43496:SF1">
    <property type="entry name" value="POLYGALACTURONAN_RHAMNOGALACTURONAN TRANSPORT SYSTEM PERMEASE PROTEIN YTEP"/>
    <property type="match status" value="1"/>
</dbReference>
<dbReference type="InterPro" id="IPR000515">
    <property type="entry name" value="MetI-like"/>
</dbReference>
<evidence type="ECO:0000313" key="13">
    <source>
        <dbReference type="Proteomes" id="UP000094869"/>
    </source>
</evidence>
<keyword evidence="5" id="KW-0813">Transport</keyword>
<feature type="transmembrane region" description="Helical" evidence="5">
    <location>
        <begin position="31"/>
        <end position="58"/>
    </location>
</feature>
<dbReference type="GO" id="GO:0055085">
    <property type="term" value="P:transmembrane transport"/>
    <property type="evidence" value="ECO:0007669"/>
    <property type="project" value="InterPro"/>
</dbReference>
<evidence type="ECO:0000313" key="7">
    <source>
        <dbReference type="EMBL" id="ODM03062.1"/>
    </source>
</evidence>
<reference evidence="9 12" key="3">
    <citation type="submission" date="2016-08" db="EMBL/GenBank/DDBJ databases">
        <authorList>
            <person name="Seilhamer J.J."/>
        </authorList>
    </citation>
    <scope>NUCLEOTIDE SEQUENCE [LARGE SCALE GENOMIC DNA]</scope>
    <source>
        <strain evidence="9 12">NML150140-1</strain>
    </source>
</reference>
<dbReference type="RefSeq" id="WP_044972621.1">
    <property type="nucleotide sequence ID" value="NZ_BAABXS010000003.1"/>
</dbReference>
<accession>A0A1E3A2R1</accession>
<keyword evidence="2 5" id="KW-0812">Transmembrane</keyword>
<evidence type="ECO:0000313" key="11">
    <source>
        <dbReference type="Proteomes" id="UP000094067"/>
    </source>
</evidence>
<evidence type="ECO:0000313" key="12">
    <source>
        <dbReference type="Proteomes" id="UP000094271"/>
    </source>
</evidence>
<dbReference type="Gene3D" id="1.10.3720.10">
    <property type="entry name" value="MetI-like"/>
    <property type="match status" value="1"/>
</dbReference>
<dbReference type="EMBL" id="MCGH01000003">
    <property type="protein sequence ID" value="ODM03062.1"/>
    <property type="molecule type" value="Genomic_DNA"/>
</dbReference>
<dbReference type="EMBL" id="MEHD01000006">
    <property type="protein sequence ID" value="ODR61665.1"/>
    <property type="molecule type" value="Genomic_DNA"/>
</dbReference>
<dbReference type="PANTHER" id="PTHR43496">
    <property type="entry name" value="PROTEIN LPLB"/>
    <property type="match status" value="1"/>
</dbReference>
<dbReference type="GeneID" id="93301119"/>
<comment type="similarity">
    <text evidence="5">Belongs to the binding-protein-dependent transport system permease family.</text>
</comment>
<keyword evidence="4 5" id="KW-0472">Membrane</keyword>
<dbReference type="Proteomes" id="UP000094869">
    <property type="component" value="Unassembled WGS sequence"/>
</dbReference>
<gene>
    <name evidence="7" type="primary">yteP_67</name>
    <name evidence="8" type="synonym">yteP_91</name>
    <name evidence="8" type="ORF">BEH84_05228</name>
    <name evidence="9" type="ORF">BEI59_21075</name>
    <name evidence="7" type="ORF">BEI61_03856</name>
    <name evidence="10" type="ORF">BEI63_00930</name>
</gene>
<dbReference type="CDD" id="cd06261">
    <property type="entry name" value="TM_PBP2"/>
    <property type="match status" value="1"/>
</dbReference>
<feature type="transmembrane region" description="Helical" evidence="5">
    <location>
        <begin position="137"/>
        <end position="158"/>
    </location>
</feature>
<organism evidence="7 11">
    <name type="scientific">Eisenbergiella tayi</name>
    <dbReference type="NCBI Taxonomy" id="1432052"/>
    <lineage>
        <taxon>Bacteria</taxon>
        <taxon>Bacillati</taxon>
        <taxon>Bacillota</taxon>
        <taxon>Clostridia</taxon>
        <taxon>Lachnospirales</taxon>
        <taxon>Lachnospiraceae</taxon>
        <taxon>Eisenbergiella</taxon>
    </lineage>
</organism>
<comment type="caution">
    <text evidence="7">The sequence shown here is derived from an EMBL/GenBank/DDBJ whole genome shotgun (WGS) entry which is preliminary data.</text>
</comment>
<dbReference type="Proteomes" id="UP000094067">
    <property type="component" value="Unassembled WGS sequence"/>
</dbReference>
<evidence type="ECO:0000313" key="10">
    <source>
        <dbReference type="EMBL" id="ODR61665.1"/>
    </source>
</evidence>
<dbReference type="Pfam" id="PF00528">
    <property type="entry name" value="BPD_transp_1"/>
    <property type="match status" value="1"/>
</dbReference>
<feature type="transmembrane region" description="Helical" evidence="5">
    <location>
        <begin position="224"/>
        <end position="249"/>
    </location>
</feature>
<evidence type="ECO:0000256" key="4">
    <source>
        <dbReference type="ARBA" id="ARBA00023136"/>
    </source>
</evidence>
<feature type="transmembrane region" description="Helical" evidence="5">
    <location>
        <begin position="178"/>
        <end position="203"/>
    </location>
</feature>
<keyword evidence="3 5" id="KW-1133">Transmembrane helix</keyword>
<evidence type="ECO:0000256" key="3">
    <source>
        <dbReference type="ARBA" id="ARBA00022989"/>
    </source>
</evidence>
<dbReference type="OrthoDB" id="2637002at2"/>
<sequence length="319" mass="35788">MGVNEGKGTLSKAGKAHKRKELWQQVKRHRVLYLFALPCVIWLLVFCYAPMAGIVLAFKNYRFDLGIFGSEWAGLKHFQKFITSPEFWTTIRNTLVISGLKILICFPAPIILALLLNEVRAKRFKRVVQTLSYLPNFVSWVVVVQLMTVLFTPYGGIVNQIRQMMGLETVFIMGEKSAFYPLVIFSDLWKGIGWGSIIYLAAITGVDQELYEAAGIDGAGRLKCTWYITLPGISTTIGIMFIMAIGGILNAGYDQILLLQQPANTQISQILDTYVIQTGIKYGKFEYATAIGVFKSVFSLLLVTTTNHLTKKYAEVGLW</sequence>